<comment type="caution">
    <text evidence="3">The sequence shown here is derived from an EMBL/GenBank/DDBJ whole genome shotgun (WGS) entry which is preliminary data.</text>
</comment>
<feature type="transmembrane region" description="Helical" evidence="2">
    <location>
        <begin position="20"/>
        <end position="39"/>
    </location>
</feature>
<dbReference type="Pfam" id="PF19588">
    <property type="entry name" value="SxtJ"/>
    <property type="match status" value="1"/>
</dbReference>
<feature type="compositionally biased region" description="Basic and acidic residues" evidence="1">
    <location>
        <begin position="130"/>
        <end position="139"/>
    </location>
</feature>
<evidence type="ECO:0000313" key="4">
    <source>
        <dbReference type="Proteomes" id="UP001250932"/>
    </source>
</evidence>
<evidence type="ECO:0000256" key="1">
    <source>
        <dbReference type="SAM" id="MobiDB-lite"/>
    </source>
</evidence>
<dbReference type="EMBL" id="JAQOUE010000001">
    <property type="protein sequence ID" value="MDT7040949.1"/>
    <property type="molecule type" value="Genomic_DNA"/>
</dbReference>
<keyword evidence="2" id="KW-1133">Transmembrane helix</keyword>
<protein>
    <submittedName>
        <fullName evidence="3">SxtJ family membrane protein</fullName>
    </submittedName>
</protein>
<feature type="transmembrane region" description="Helical" evidence="2">
    <location>
        <begin position="46"/>
        <end position="66"/>
    </location>
</feature>
<keyword evidence="2" id="KW-0472">Membrane</keyword>
<feature type="transmembrane region" description="Helical" evidence="2">
    <location>
        <begin position="86"/>
        <end position="107"/>
    </location>
</feature>
<evidence type="ECO:0000313" key="3">
    <source>
        <dbReference type="EMBL" id="MDT7040949.1"/>
    </source>
</evidence>
<name>A0ABU3K3I1_9BACT</name>
<proteinExistence type="predicted"/>
<evidence type="ECO:0000256" key="2">
    <source>
        <dbReference type="SAM" id="Phobius"/>
    </source>
</evidence>
<accession>A0ABU3K3I1</accession>
<keyword evidence="4" id="KW-1185">Reference proteome</keyword>
<feature type="compositionally biased region" description="Polar residues" evidence="1">
    <location>
        <begin position="119"/>
        <end position="129"/>
    </location>
</feature>
<organism evidence="3 4">
    <name type="scientific">Candidatus Nitronereus thalassa</name>
    <dbReference type="NCBI Taxonomy" id="3020898"/>
    <lineage>
        <taxon>Bacteria</taxon>
        <taxon>Pseudomonadati</taxon>
        <taxon>Nitrospirota</taxon>
        <taxon>Nitrospiria</taxon>
        <taxon>Nitrospirales</taxon>
        <taxon>Nitrospiraceae</taxon>
        <taxon>Candidatus Nitronereus</taxon>
    </lineage>
</organism>
<reference evidence="3 4" key="1">
    <citation type="journal article" date="2023" name="ISME J.">
        <title>Cultivation and genomic characterization of novel and ubiquitous marine nitrite-oxidizing bacteria from the Nitrospirales.</title>
        <authorList>
            <person name="Mueller A.J."/>
            <person name="Daebeler A."/>
            <person name="Herbold C.W."/>
            <person name="Kirkegaard R.H."/>
            <person name="Daims H."/>
        </authorList>
    </citation>
    <scope>NUCLEOTIDE SEQUENCE [LARGE SCALE GENOMIC DNA]</scope>
    <source>
        <strain evidence="3 4">EB</strain>
    </source>
</reference>
<keyword evidence="2" id="KW-0812">Transmembrane</keyword>
<dbReference type="RefSeq" id="WP_313831308.1">
    <property type="nucleotide sequence ID" value="NZ_JAQOUE010000001.1"/>
</dbReference>
<dbReference type="Proteomes" id="UP001250932">
    <property type="component" value="Unassembled WGS sequence"/>
</dbReference>
<dbReference type="InterPro" id="IPR045781">
    <property type="entry name" value="SxtJ"/>
</dbReference>
<gene>
    <name evidence="3" type="ORF">PPG34_01220</name>
</gene>
<sequence length="139" mass="15859">MATQTLSHDPPEVQPKQLRSFGFLVGGIFTLIALWPLIIRQEPIRMWAIALGCLLILAGGIVPIVLRPLFVGWMKVGHALGFINTRIILSIGYFLVFTPIGLFRRMMGKDSLQRKLKPDQTTYRSPRQTRQGEHMKKQY</sequence>
<feature type="region of interest" description="Disordered" evidence="1">
    <location>
        <begin position="117"/>
        <end position="139"/>
    </location>
</feature>